<evidence type="ECO:0000256" key="1">
    <source>
        <dbReference type="SAM" id="SignalP"/>
    </source>
</evidence>
<proteinExistence type="predicted"/>
<dbReference type="OrthoDB" id="659896at2"/>
<evidence type="ECO:0008006" key="4">
    <source>
        <dbReference type="Google" id="ProtNLM"/>
    </source>
</evidence>
<comment type="caution">
    <text evidence="2">The sequence shown here is derived from an EMBL/GenBank/DDBJ whole genome shotgun (WGS) entry which is preliminary data.</text>
</comment>
<name>A0A4S8HPL5_9BACT</name>
<feature type="chain" id="PRO_5020883848" description="Lipocalin-like domain-containing protein" evidence="1">
    <location>
        <begin position="20"/>
        <end position="175"/>
    </location>
</feature>
<sequence>MWKYLSIVLILICQYHAHAQAVPENLLPGNWYVVRWETTDRLLDFQDTAASIKYMVDNFKQKNKLQKILREDSIRIRQELRKVLTAAGAIRFKLIFNKDKSFVWTNSAESSAQYKGTYSLGSKNQAIVLTSFDGLTKAYRTMSLKLHALQPDKMTIEIPSEEPGFKQSKFTLKKL</sequence>
<accession>A0A4S8HPL5</accession>
<dbReference type="EMBL" id="STFF01000005">
    <property type="protein sequence ID" value="THU37205.1"/>
    <property type="molecule type" value="Genomic_DNA"/>
</dbReference>
<dbReference type="AlphaFoldDB" id="A0A4S8HPL5"/>
<evidence type="ECO:0000313" key="2">
    <source>
        <dbReference type="EMBL" id="THU37205.1"/>
    </source>
</evidence>
<keyword evidence="3" id="KW-1185">Reference proteome</keyword>
<evidence type="ECO:0000313" key="3">
    <source>
        <dbReference type="Proteomes" id="UP000306918"/>
    </source>
</evidence>
<gene>
    <name evidence="2" type="ORF">FAM09_19850</name>
</gene>
<dbReference type="RefSeq" id="WP_136578878.1">
    <property type="nucleotide sequence ID" value="NZ_STFF01000005.1"/>
</dbReference>
<dbReference type="Proteomes" id="UP000306918">
    <property type="component" value="Unassembled WGS sequence"/>
</dbReference>
<reference evidence="2 3" key="1">
    <citation type="submission" date="2019-04" db="EMBL/GenBank/DDBJ databases">
        <title>Niastella caeni sp. nov., isolated from activated sludge.</title>
        <authorList>
            <person name="Sheng M."/>
        </authorList>
    </citation>
    <scope>NUCLEOTIDE SEQUENCE [LARGE SCALE GENOMIC DNA]</scope>
    <source>
        <strain evidence="2 3">HX-2-15</strain>
    </source>
</reference>
<protein>
    <recommendedName>
        <fullName evidence="4">Lipocalin-like domain-containing protein</fullName>
    </recommendedName>
</protein>
<organism evidence="2 3">
    <name type="scientific">Niastella caeni</name>
    <dbReference type="NCBI Taxonomy" id="2569763"/>
    <lineage>
        <taxon>Bacteria</taxon>
        <taxon>Pseudomonadati</taxon>
        <taxon>Bacteroidota</taxon>
        <taxon>Chitinophagia</taxon>
        <taxon>Chitinophagales</taxon>
        <taxon>Chitinophagaceae</taxon>
        <taxon>Niastella</taxon>
    </lineage>
</organism>
<feature type="signal peptide" evidence="1">
    <location>
        <begin position="1"/>
        <end position="19"/>
    </location>
</feature>
<keyword evidence="1" id="KW-0732">Signal</keyword>